<dbReference type="EMBL" id="OE005154">
    <property type="protein sequence ID" value="CAD7461722.1"/>
    <property type="molecule type" value="Genomic_DNA"/>
</dbReference>
<protein>
    <submittedName>
        <fullName evidence="1">Uncharacterized protein</fullName>
    </submittedName>
</protein>
<dbReference type="AlphaFoldDB" id="A0A7R9INJ6"/>
<accession>A0A7R9INJ6</accession>
<organism evidence="1">
    <name type="scientific">Timema tahoe</name>
    <dbReference type="NCBI Taxonomy" id="61484"/>
    <lineage>
        <taxon>Eukaryota</taxon>
        <taxon>Metazoa</taxon>
        <taxon>Ecdysozoa</taxon>
        <taxon>Arthropoda</taxon>
        <taxon>Hexapoda</taxon>
        <taxon>Insecta</taxon>
        <taxon>Pterygota</taxon>
        <taxon>Neoptera</taxon>
        <taxon>Polyneoptera</taxon>
        <taxon>Phasmatodea</taxon>
        <taxon>Timematodea</taxon>
        <taxon>Timematoidea</taxon>
        <taxon>Timematidae</taxon>
        <taxon>Timema</taxon>
    </lineage>
</organism>
<proteinExistence type="predicted"/>
<reference evidence="1" key="1">
    <citation type="submission" date="2020-11" db="EMBL/GenBank/DDBJ databases">
        <authorList>
            <person name="Tran Van P."/>
        </authorList>
    </citation>
    <scope>NUCLEOTIDE SEQUENCE</scope>
</reference>
<gene>
    <name evidence="1" type="ORF">TTEB3V08_LOCUS9628</name>
</gene>
<name>A0A7R9INJ6_9NEOP</name>
<evidence type="ECO:0000313" key="1">
    <source>
        <dbReference type="EMBL" id="CAD7461722.1"/>
    </source>
</evidence>
<sequence>MALSNRGYTFYHSPISENWGKDDSKLMMLKPVSEVEVGEPCMMPKLTSNHMISRLSAARIQNDLKIRISIFIYQRHIQHQNLSYSRTSKI</sequence>